<sequence length="227" mass="24854">MDQKETLTARFRRFSESEMSSKTALISFDGNGCEQRLTYKAFYDSIMRAGAYLRENGLAGKGSRCLVVSDDDMLRVIVLFFAVTAAGAAAVPVQADVVADKFNRCKYIAENSGADTILAESSCEDMRRLFPDKQVVKMSDCLSYRPKREPEFCDSPGDEFMLLYTSGSTGEPKAVIYTHAMIGSFAELYSKKFHRDPSSAAIVALPIHHAFGNGCTFSPSCGAADLP</sequence>
<dbReference type="HOGENOM" id="CLU_1218900_0_0_9"/>
<gene>
    <name evidence="2" type="ORF">HMP0721_1418</name>
</gene>
<dbReference type="OrthoDB" id="9757771at2"/>
<dbReference type="Gene3D" id="3.40.50.12780">
    <property type="entry name" value="N-terminal domain of ligase-like"/>
    <property type="match status" value="1"/>
</dbReference>
<dbReference type="RefSeq" id="WP_006598840.1">
    <property type="nucleotide sequence ID" value="NZ_GL622359.1"/>
</dbReference>
<dbReference type="eggNOG" id="COG0318">
    <property type="taxonomic scope" value="Bacteria"/>
</dbReference>
<dbReference type="SUPFAM" id="SSF56801">
    <property type="entry name" value="Acetyl-CoA synthetase-like"/>
    <property type="match status" value="1"/>
</dbReference>
<dbReference type="EMBL" id="AEQN01000017">
    <property type="protein sequence ID" value="EFV01497.1"/>
    <property type="molecule type" value="Genomic_DNA"/>
</dbReference>
<keyword evidence="3" id="KW-1185">Reference proteome</keyword>
<name>E6MHD3_9FIRM</name>
<evidence type="ECO:0000313" key="2">
    <source>
        <dbReference type="EMBL" id="EFV01497.1"/>
    </source>
</evidence>
<dbReference type="Proteomes" id="UP000004754">
    <property type="component" value="Unassembled WGS sequence"/>
</dbReference>
<dbReference type="PANTHER" id="PTHR24096">
    <property type="entry name" value="LONG-CHAIN-FATTY-ACID--COA LIGASE"/>
    <property type="match status" value="1"/>
</dbReference>
<protein>
    <recommendedName>
        <fullName evidence="1">AMP-dependent synthetase/ligase domain-containing protein</fullName>
    </recommendedName>
</protein>
<dbReference type="Pfam" id="PF00501">
    <property type="entry name" value="AMP-binding"/>
    <property type="match status" value="1"/>
</dbReference>
<organism evidence="2 3">
    <name type="scientific">Pseudoramibacter alactolyticus ATCC 23263</name>
    <dbReference type="NCBI Taxonomy" id="887929"/>
    <lineage>
        <taxon>Bacteria</taxon>
        <taxon>Bacillati</taxon>
        <taxon>Bacillota</taxon>
        <taxon>Clostridia</taxon>
        <taxon>Eubacteriales</taxon>
        <taxon>Eubacteriaceae</taxon>
        <taxon>Pseudoramibacter</taxon>
    </lineage>
</organism>
<evidence type="ECO:0000259" key="1">
    <source>
        <dbReference type="Pfam" id="PF00501"/>
    </source>
</evidence>
<proteinExistence type="predicted"/>
<dbReference type="InterPro" id="IPR000873">
    <property type="entry name" value="AMP-dep_synth/lig_dom"/>
</dbReference>
<dbReference type="InterPro" id="IPR042099">
    <property type="entry name" value="ANL_N_sf"/>
</dbReference>
<dbReference type="InterPro" id="IPR020845">
    <property type="entry name" value="AMP-binding_CS"/>
</dbReference>
<feature type="domain" description="AMP-dependent synthetase/ligase" evidence="1">
    <location>
        <begin position="21"/>
        <end position="221"/>
    </location>
</feature>
<dbReference type="STRING" id="887929.HMP0721_1418"/>
<dbReference type="AlphaFoldDB" id="E6MHD3"/>
<dbReference type="PROSITE" id="PS00455">
    <property type="entry name" value="AMP_BINDING"/>
    <property type="match status" value="1"/>
</dbReference>
<accession>E6MHD3</accession>
<comment type="caution">
    <text evidence="2">The sequence shown here is derived from an EMBL/GenBank/DDBJ whole genome shotgun (WGS) entry which is preliminary data.</text>
</comment>
<evidence type="ECO:0000313" key="3">
    <source>
        <dbReference type="Proteomes" id="UP000004754"/>
    </source>
</evidence>
<reference evidence="2 3" key="1">
    <citation type="submission" date="2010-12" db="EMBL/GenBank/DDBJ databases">
        <authorList>
            <person name="Muzny D."/>
            <person name="Qin X."/>
            <person name="Deng J."/>
            <person name="Jiang H."/>
            <person name="Liu Y."/>
            <person name="Qu J."/>
            <person name="Song X.-Z."/>
            <person name="Zhang L."/>
            <person name="Thornton R."/>
            <person name="Coyle M."/>
            <person name="Francisco L."/>
            <person name="Jackson L."/>
            <person name="Javaid M."/>
            <person name="Korchina V."/>
            <person name="Kovar C."/>
            <person name="Mata R."/>
            <person name="Mathew T."/>
            <person name="Ngo R."/>
            <person name="Nguyen L."/>
            <person name="Nguyen N."/>
            <person name="Okwuonu G."/>
            <person name="Ongeri F."/>
            <person name="Pham C."/>
            <person name="Simmons D."/>
            <person name="Wilczek-Boney K."/>
            <person name="Hale W."/>
            <person name="Jakkamsetti A."/>
            <person name="Pham P."/>
            <person name="Ruth R."/>
            <person name="San Lucas F."/>
            <person name="Warren J."/>
            <person name="Zhang J."/>
            <person name="Zhao Z."/>
            <person name="Zhou C."/>
            <person name="Zhu D."/>
            <person name="Lee S."/>
            <person name="Bess C."/>
            <person name="Blankenburg K."/>
            <person name="Forbes L."/>
            <person name="Fu Q."/>
            <person name="Gubbala S."/>
            <person name="Hirani K."/>
            <person name="Jayaseelan J.C."/>
            <person name="Lara F."/>
            <person name="Munidasa M."/>
            <person name="Palculict T."/>
            <person name="Patil S."/>
            <person name="Pu L.-L."/>
            <person name="Saada N."/>
            <person name="Tang L."/>
            <person name="Weissenberger G."/>
            <person name="Zhu Y."/>
            <person name="Hemphill L."/>
            <person name="Shang Y."/>
            <person name="Youmans B."/>
            <person name="Ayvaz T."/>
            <person name="Ross M."/>
            <person name="Santibanez J."/>
            <person name="Aqrawi P."/>
            <person name="Gross S."/>
            <person name="Joshi V."/>
            <person name="Fowler G."/>
            <person name="Nazareth L."/>
            <person name="Reid J."/>
            <person name="Worley K."/>
            <person name="Petrosino J."/>
            <person name="Highlander S."/>
            <person name="Gibbs R."/>
        </authorList>
    </citation>
    <scope>NUCLEOTIDE SEQUENCE [LARGE SCALE GENOMIC DNA]</scope>
    <source>
        <strain evidence="2 3">ATCC 23263</strain>
    </source>
</reference>